<dbReference type="InterPro" id="IPR029058">
    <property type="entry name" value="AB_hydrolase_fold"/>
</dbReference>
<name>A0ABV6PLD5_9SPHN</name>
<dbReference type="PANTHER" id="PTHR48081:SF33">
    <property type="entry name" value="KYNURENINE FORMAMIDASE"/>
    <property type="match status" value="1"/>
</dbReference>
<protein>
    <submittedName>
        <fullName evidence="3">Alpha/beta hydrolase</fullName>
    </submittedName>
</protein>
<sequence length="291" mass="30862">MLAWPLVKARAGIQLLNAIDSVAGGTAGARQALSGTRYGPLPVQRLDLWVPDAPAGPKRPVLVFVYGGGWNSGAPQDYRFLGRTFARAGYVVVIPGYRLVPDGVFPHMLEDTAKALAWTRDNVAAYGGDSDRVVIMGQSAGAYNVAMVALERQWLGREGVPDGFVKGVVGLSGPYDFYPFTSDSARAAFGRVAPPQITQPISYVRGDAPPMLLLTGDADTVVKPRNSKALAAALDQAGSNVRLVIVPGANHEDTVVKLAAPFSRDRRVIDPVLTFLAERTAASAPVQAAVR</sequence>
<reference evidence="3 4" key="1">
    <citation type="submission" date="2024-09" db="EMBL/GenBank/DDBJ databases">
        <authorList>
            <person name="Sun Q."/>
            <person name="Mori K."/>
        </authorList>
    </citation>
    <scope>NUCLEOTIDE SEQUENCE [LARGE SCALE GENOMIC DNA]</scope>
    <source>
        <strain evidence="3 4">NCAIM B.02537</strain>
    </source>
</reference>
<dbReference type="Proteomes" id="UP001589943">
    <property type="component" value="Unassembled WGS sequence"/>
</dbReference>
<dbReference type="Pfam" id="PF20434">
    <property type="entry name" value="BD-FAE"/>
    <property type="match status" value="1"/>
</dbReference>
<proteinExistence type="predicted"/>
<organism evidence="3 4">
    <name type="scientific">Novosphingobium aquiterrae</name>
    <dbReference type="NCBI Taxonomy" id="624388"/>
    <lineage>
        <taxon>Bacteria</taxon>
        <taxon>Pseudomonadati</taxon>
        <taxon>Pseudomonadota</taxon>
        <taxon>Alphaproteobacteria</taxon>
        <taxon>Sphingomonadales</taxon>
        <taxon>Sphingomonadaceae</taxon>
        <taxon>Novosphingobium</taxon>
    </lineage>
</organism>
<comment type="caution">
    <text evidence="3">The sequence shown here is derived from an EMBL/GenBank/DDBJ whole genome shotgun (WGS) entry which is preliminary data.</text>
</comment>
<dbReference type="PANTHER" id="PTHR48081">
    <property type="entry name" value="AB HYDROLASE SUPERFAMILY PROTEIN C4A8.06C"/>
    <property type="match status" value="1"/>
</dbReference>
<feature type="domain" description="BD-FAE-like" evidence="2">
    <location>
        <begin position="46"/>
        <end position="234"/>
    </location>
</feature>
<keyword evidence="1 3" id="KW-0378">Hydrolase</keyword>
<dbReference type="InterPro" id="IPR049492">
    <property type="entry name" value="BD-FAE-like_dom"/>
</dbReference>
<gene>
    <name evidence="3" type="ORF">ACFFF7_10695</name>
</gene>
<dbReference type="EMBL" id="JBHLTL010000006">
    <property type="protein sequence ID" value="MFC0589883.1"/>
    <property type="molecule type" value="Genomic_DNA"/>
</dbReference>
<keyword evidence="4" id="KW-1185">Reference proteome</keyword>
<evidence type="ECO:0000259" key="2">
    <source>
        <dbReference type="Pfam" id="PF20434"/>
    </source>
</evidence>
<evidence type="ECO:0000313" key="3">
    <source>
        <dbReference type="EMBL" id="MFC0589883.1"/>
    </source>
</evidence>
<dbReference type="SUPFAM" id="SSF53474">
    <property type="entry name" value="alpha/beta-Hydrolases"/>
    <property type="match status" value="1"/>
</dbReference>
<dbReference type="Gene3D" id="3.40.50.1820">
    <property type="entry name" value="alpha/beta hydrolase"/>
    <property type="match status" value="1"/>
</dbReference>
<evidence type="ECO:0000256" key="1">
    <source>
        <dbReference type="ARBA" id="ARBA00022801"/>
    </source>
</evidence>
<evidence type="ECO:0000313" key="4">
    <source>
        <dbReference type="Proteomes" id="UP001589943"/>
    </source>
</evidence>
<dbReference type="GO" id="GO:0016787">
    <property type="term" value="F:hydrolase activity"/>
    <property type="evidence" value="ECO:0007669"/>
    <property type="project" value="UniProtKB-KW"/>
</dbReference>
<dbReference type="RefSeq" id="WP_379481341.1">
    <property type="nucleotide sequence ID" value="NZ_JBHLTL010000006.1"/>
</dbReference>
<accession>A0ABV6PLD5</accession>
<dbReference type="InterPro" id="IPR050300">
    <property type="entry name" value="GDXG_lipolytic_enzyme"/>
</dbReference>